<dbReference type="AlphaFoldDB" id="A0A212AFY1"/>
<protein>
    <submittedName>
        <fullName evidence="1">Uncharacterized protein</fullName>
    </submittedName>
</protein>
<dbReference type="RefSeq" id="WP_088213739.1">
    <property type="nucleotide sequence ID" value="NZ_NIPW01000004.1"/>
</dbReference>
<accession>A0A212AFY1</accession>
<reference evidence="1 2" key="1">
    <citation type="submission" date="2016-12" db="EMBL/GenBank/DDBJ databases">
        <title>Comparison of Traditional DNA-DNA Hybridization with In Silico Genomic Analysis.</title>
        <authorList>
            <person name="Nicholson A.C."/>
            <person name="Humrighouse B.W."/>
            <person name="Graziano J."/>
            <person name="Lasker B."/>
            <person name="Whitney A.M."/>
            <person name="Mcquiston J.R."/>
        </authorList>
    </citation>
    <scope>NUCLEOTIDE SEQUENCE [LARGE SCALE GENOMIC DNA]</scope>
    <source>
        <strain evidence="1 2">H2240</strain>
    </source>
</reference>
<organism evidence="1 2">
    <name type="scientific">Haematobacter genomosp. 1</name>
    <dbReference type="NCBI Taxonomy" id="366618"/>
    <lineage>
        <taxon>Bacteria</taxon>
        <taxon>Pseudomonadati</taxon>
        <taxon>Pseudomonadota</taxon>
        <taxon>Alphaproteobacteria</taxon>
        <taxon>Rhodobacterales</taxon>
        <taxon>Paracoccaceae</taxon>
        <taxon>Haematobacter</taxon>
    </lineage>
</organism>
<comment type="caution">
    <text evidence="1">The sequence shown here is derived from an EMBL/GenBank/DDBJ whole genome shotgun (WGS) entry which is preliminary data.</text>
</comment>
<dbReference type="OrthoDB" id="10021191at2"/>
<evidence type="ECO:0000313" key="2">
    <source>
        <dbReference type="Proteomes" id="UP000196878"/>
    </source>
</evidence>
<proteinExistence type="predicted"/>
<keyword evidence="2" id="KW-1185">Reference proteome</keyword>
<dbReference type="Proteomes" id="UP000196878">
    <property type="component" value="Unassembled WGS sequence"/>
</dbReference>
<dbReference type="EMBL" id="NIPW01000004">
    <property type="protein sequence ID" value="OWJ80422.1"/>
    <property type="molecule type" value="Genomic_DNA"/>
</dbReference>
<gene>
    <name evidence="1" type="ORF">CDV49_01100</name>
</gene>
<evidence type="ECO:0000313" key="1">
    <source>
        <dbReference type="EMBL" id="OWJ80422.1"/>
    </source>
</evidence>
<sequence>MTGDLISRAAAIEVAAEWHDAWFGDGLKGPVAAAIRALPAAQAQVQKPVALTMKPFDFRWKSKASPNPSVMELHHDDYSAYVVIPYDPGFDPAAGIGLWSGVSNYKGKAGFATREDAMRYCEDTIRNDAQRAINAARKWLATSAAHAEAESAELTAARAQIKALEEALSDLLSWFGDEPSSYDPWIIKAGDLGADDAIKAARAALDKLGNG</sequence>
<name>A0A212AFY1_9RHOB</name>